<evidence type="ECO:0000256" key="5">
    <source>
        <dbReference type="ARBA" id="ARBA00022989"/>
    </source>
</evidence>
<dbReference type="Gene3D" id="1.20.1070.10">
    <property type="entry name" value="Rhodopsin 7-helix transmembrane proteins"/>
    <property type="match status" value="1"/>
</dbReference>
<gene>
    <name evidence="18" type="ORF">CK820_G0041757</name>
</gene>
<evidence type="ECO:0000256" key="13">
    <source>
        <dbReference type="ARBA" id="ARBA00040817"/>
    </source>
</evidence>
<evidence type="ECO:0000256" key="16">
    <source>
        <dbReference type="SAM" id="Phobius"/>
    </source>
</evidence>
<dbReference type="InterPro" id="IPR017452">
    <property type="entry name" value="GPCR_Rhodpsn_7TM"/>
</dbReference>
<comment type="subcellular location">
    <subcellularLocation>
        <location evidence="1">Cell membrane</location>
        <topology evidence="1">Multi-pass membrane protein</topology>
    </subcellularLocation>
</comment>
<dbReference type="GO" id="GO:0004930">
    <property type="term" value="F:G protein-coupled receptor activity"/>
    <property type="evidence" value="ECO:0007669"/>
    <property type="project" value="UniProtKB-KW"/>
</dbReference>
<proteinExistence type="inferred from homology"/>
<comment type="caution">
    <text evidence="18">The sequence shown here is derived from an EMBL/GenBank/DDBJ whole genome shotgun (WGS) entry which is preliminary data.</text>
</comment>
<evidence type="ECO:0000256" key="10">
    <source>
        <dbReference type="ARBA" id="ARBA00023180"/>
    </source>
</evidence>
<keyword evidence="10" id="KW-0325">Glycoprotein</keyword>
<dbReference type="AlphaFoldDB" id="A0A2J8Q6V9"/>
<evidence type="ECO:0000256" key="11">
    <source>
        <dbReference type="ARBA" id="ARBA00023224"/>
    </source>
</evidence>
<organism evidence="18 19">
    <name type="scientific">Pan troglodytes</name>
    <name type="common">Chimpanzee</name>
    <dbReference type="NCBI Taxonomy" id="9598"/>
    <lineage>
        <taxon>Eukaryota</taxon>
        <taxon>Metazoa</taxon>
        <taxon>Chordata</taxon>
        <taxon>Craniata</taxon>
        <taxon>Vertebrata</taxon>
        <taxon>Euteleostomi</taxon>
        <taxon>Mammalia</taxon>
        <taxon>Eutheria</taxon>
        <taxon>Euarchontoglires</taxon>
        <taxon>Primates</taxon>
        <taxon>Haplorrhini</taxon>
        <taxon>Catarrhini</taxon>
        <taxon>Hominidae</taxon>
        <taxon>Pan</taxon>
    </lineage>
</organism>
<keyword evidence="7 16" id="KW-0472">Membrane</keyword>
<evidence type="ECO:0000256" key="9">
    <source>
        <dbReference type="ARBA" id="ARBA00023170"/>
    </source>
</evidence>
<feature type="transmembrane region" description="Helical" evidence="16">
    <location>
        <begin position="63"/>
        <end position="87"/>
    </location>
</feature>
<evidence type="ECO:0000256" key="7">
    <source>
        <dbReference type="ARBA" id="ARBA00023136"/>
    </source>
</evidence>
<evidence type="ECO:0000313" key="18">
    <source>
        <dbReference type="EMBL" id="PNI92005.1"/>
    </source>
</evidence>
<name>A0A2J8Q6V9_PANTR</name>
<dbReference type="PANTHER" id="PTHR24225">
    <property type="entry name" value="CHEMOTACTIC RECEPTOR"/>
    <property type="match status" value="1"/>
</dbReference>
<sequence>METNFSTPLNEYEEGSYESAGYTVLRILPLVVLGVTFVLGVLGNGLVIWVAGFRMTRTVTTICYLNLALADFSFTATLPFLIVSMAMGEKWPFGWFLCKLIHTWWTSTSLEVSS</sequence>
<feature type="transmembrane region" description="Helical" evidence="16">
    <location>
        <begin position="27"/>
        <end position="51"/>
    </location>
</feature>
<keyword evidence="3" id="KW-0145">Chemotaxis</keyword>
<keyword evidence="6" id="KW-0297">G-protein coupled receptor</keyword>
<dbReference type="InterPro" id="IPR000826">
    <property type="entry name" value="Formyl_rcpt-rel"/>
</dbReference>
<dbReference type="PROSITE" id="PS50262">
    <property type="entry name" value="G_PROTEIN_RECEP_F1_2"/>
    <property type="match status" value="1"/>
</dbReference>
<accession>A0A2J8Q6V9</accession>
<evidence type="ECO:0000256" key="6">
    <source>
        <dbReference type="ARBA" id="ARBA00023040"/>
    </source>
</evidence>
<evidence type="ECO:0000256" key="3">
    <source>
        <dbReference type="ARBA" id="ARBA00022500"/>
    </source>
</evidence>
<dbReference type="PRINTS" id="PR00237">
    <property type="entry name" value="GPCRRHODOPSN"/>
</dbReference>
<evidence type="ECO:0000256" key="15">
    <source>
        <dbReference type="ARBA" id="ARBA00042498"/>
    </source>
</evidence>
<dbReference type="GO" id="GO:0005886">
    <property type="term" value="C:plasma membrane"/>
    <property type="evidence" value="ECO:0007669"/>
    <property type="project" value="UniProtKB-SubCell"/>
</dbReference>
<evidence type="ECO:0000256" key="14">
    <source>
        <dbReference type="ARBA" id="ARBA00041653"/>
    </source>
</evidence>
<keyword evidence="2" id="KW-1003">Cell membrane</keyword>
<keyword evidence="5 16" id="KW-1133">Transmembrane helix</keyword>
<reference evidence="18 19" key="1">
    <citation type="submission" date="2017-12" db="EMBL/GenBank/DDBJ databases">
        <title>High-resolution comparative analysis of great ape genomes.</title>
        <authorList>
            <person name="Pollen A."/>
            <person name="Hastie A."/>
            <person name="Hormozdiari F."/>
            <person name="Dougherty M."/>
            <person name="Liu R."/>
            <person name="Chaisson M."/>
            <person name="Hoppe E."/>
            <person name="Hill C."/>
            <person name="Pang A."/>
            <person name="Hillier L."/>
            <person name="Baker C."/>
            <person name="Armstrong J."/>
            <person name="Shendure J."/>
            <person name="Paten B."/>
            <person name="Wilson R."/>
            <person name="Chao H."/>
            <person name="Schneider V."/>
            <person name="Ventura M."/>
            <person name="Kronenberg Z."/>
            <person name="Murali S."/>
            <person name="Gordon D."/>
            <person name="Cantsilieris S."/>
            <person name="Munson K."/>
            <person name="Nelson B."/>
            <person name="Raja A."/>
            <person name="Underwood J."/>
            <person name="Diekhans M."/>
            <person name="Fiddes I."/>
            <person name="Haussler D."/>
            <person name="Eichler E."/>
        </authorList>
    </citation>
    <scope>NUCLEOTIDE SEQUENCE [LARGE SCALE GENOMIC DNA]</scope>
    <source>
        <strain evidence="18">Yerkes chimp pedigree #C0471</strain>
    </source>
</reference>
<evidence type="ECO:0000256" key="1">
    <source>
        <dbReference type="ARBA" id="ARBA00004651"/>
    </source>
</evidence>
<evidence type="ECO:0000256" key="2">
    <source>
        <dbReference type="ARBA" id="ARBA00022475"/>
    </source>
</evidence>
<dbReference type="PRINTS" id="PR00526">
    <property type="entry name" value="FMETLEUPHER"/>
</dbReference>
<dbReference type="EMBL" id="NBAG03000069">
    <property type="protein sequence ID" value="PNI92005.1"/>
    <property type="molecule type" value="Genomic_DNA"/>
</dbReference>
<protein>
    <recommendedName>
        <fullName evidence="13">N-formyl peptide receptor 2</fullName>
    </recommendedName>
    <alternativeName>
        <fullName evidence="15">FMLP-related receptor I</fullName>
    </alternativeName>
    <alternativeName>
        <fullName evidence="14">Formyl peptide receptor-like 1</fullName>
    </alternativeName>
</protein>
<dbReference type="PANTHER" id="PTHR24225:SF0">
    <property type="entry name" value="N-FORMYL PEPTIDE RECEPTOR 2"/>
    <property type="match status" value="1"/>
</dbReference>
<dbReference type="Proteomes" id="UP000236370">
    <property type="component" value="Unassembled WGS sequence"/>
</dbReference>
<dbReference type="Pfam" id="PF00001">
    <property type="entry name" value="7tm_1"/>
    <property type="match status" value="1"/>
</dbReference>
<evidence type="ECO:0000313" key="19">
    <source>
        <dbReference type="Proteomes" id="UP000236370"/>
    </source>
</evidence>
<keyword evidence="8" id="KW-1015">Disulfide bond</keyword>
<evidence type="ECO:0000259" key="17">
    <source>
        <dbReference type="PROSITE" id="PS50262"/>
    </source>
</evidence>
<dbReference type="InterPro" id="IPR000276">
    <property type="entry name" value="GPCR_Rhodpsn"/>
</dbReference>
<keyword evidence="9" id="KW-0675">Receptor</keyword>
<keyword evidence="11" id="KW-0807">Transducer</keyword>
<evidence type="ECO:0000256" key="12">
    <source>
        <dbReference type="ARBA" id="ARBA00025736"/>
    </source>
</evidence>
<feature type="domain" description="G-protein coupled receptors family 1 profile" evidence="17">
    <location>
        <begin position="43"/>
        <end position="101"/>
    </location>
</feature>
<keyword evidence="4 16" id="KW-0812">Transmembrane</keyword>
<dbReference type="GO" id="GO:0006935">
    <property type="term" value="P:chemotaxis"/>
    <property type="evidence" value="ECO:0007669"/>
    <property type="project" value="UniProtKB-KW"/>
</dbReference>
<evidence type="ECO:0000256" key="4">
    <source>
        <dbReference type="ARBA" id="ARBA00022692"/>
    </source>
</evidence>
<evidence type="ECO:0000256" key="8">
    <source>
        <dbReference type="ARBA" id="ARBA00023157"/>
    </source>
</evidence>
<comment type="similarity">
    <text evidence="12">Belongs to the chemokine-like receptor (CMKLR) family.</text>
</comment>
<dbReference type="SUPFAM" id="SSF81321">
    <property type="entry name" value="Family A G protein-coupled receptor-like"/>
    <property type="match status" value="1"/>
</dbReference>